<evidence type="ECO:0000313" key="3">
    <source>
        <dbReference type="Proteomes" id="UP000235371"/>
    </source>
</evidence>
<protein>
    <submittedName>
        <fullName evidence="2">Uncharacterized protein</fullName>
    </submittedName>
</protein>
<keyword evidence="3" id="KW-1185">Reference proteome</keyword>
<evidence type="ECO:0000256" key="1">
    <source>
        <dbReference type="SAM" id="MobiDB-lite"/>
    </source>
</evidence>
<name>A0A2J6T9K2_9HELO</name>
<dbReference type="OrthoDB" id="5428055at2759"/>
<dbReference type="EMBL" id="KZ613813">
    <property type="protein sequence ID" value="PMD59700.1"/>
    <property type="molecule type" value="Genomic_DNA"/>
</dbReference>
<feature type="region of interest" description="Disordered" evidence="1">
    <location>
        <begin position="53"/>
        <end position="109"/>
    </location>
</feature>
<organism evidence="2 3">
    <name type="scientific">Hyaloscypha bicolor E</name>
    <dbReference type="NCBI Taxonomy" id="1095630"/>
    <lineage>
        <taxon>Eukaryota</taxon>
        <taxon>Fungi</taxon>
        <taxon>Dikarya</taxon>
        <taxon>Ascomycota</taxon>
        <taxon>Pezizomycotina</taxon>
        <taxon>Leotiomycetes</taxon>
        <taxon>Helotiales</taxon>
        <taxon>Hyaloscyphaceae</taxon>
        <taxon>Hyaloscypha</taxon>
        <taxon>Hyaloscypha bicolor</taxon>
    </lineage>
</organism>
<evidence type="ECO:0000313" key="2">
    <source>
        <dbReference type="EMBL" id="PMD59700.1"/>
    </source>
</evidence>
<sequence length="601" mass="69461">MTPVTSDEVPRRSLRCSWPLRFFERRQYFNREAENQPYIKWLRDAFRDAFRDASGEEWKENEEDEDDEDEDDDDEDDDDEDGGASIEQDAEKNMIDGQQEKSRTEAEDRIYPDWLPAYPYYFDSFNNGDEKDGKQLEESGPGRWERDENEESCGRRGTARVFMEGMTGDEENLPYRDQVDVVAGFVEQAMYKGCEKPVALLDDRKSGGRMPLKQKDFRPRRWTLTIKELRAELSKPRFKISSTQENYAQSAQDAACDAERRVLSNSDRFLPDLIPSTMEVVLATAPRNHALTLKNFFYKYLTSKAAIGVTIPSRGFKVFTFELHIPFYVLTESKELFQDHRKGSDHKPLRRSWRLPFLSGSNSSLRPLCLYESQVSVTVTGIDHQVWTAYGSFDTYYGSSDSVQAYQATNALTGRPDPLAAGQLTAHNLIWTPREYYFKVFEIRIQQVGREWRAILGQVEVDVDQNNQNLPLNIDYSTTRGVREIGAWNGEMVTLLRKLIRSLGDTVEAWDRFQRKDIAYFLFDDDLPTTSSLLKSSINEVDNVFLDLKDILRKLVKLEKGLCQDSPQGLNAIYDHGNHEAQIFQQKSAHHIQILTFITIF</sequence>
<feature type="compositionally biased region" description="Basic and acidic residues" evidence="1">
    <location>
        <begin position="128"/>
        <end position="137"/>
    </location>
</feature>
<dbReference type="InParanoid" id="A0A2J6T9K2"/>
<reference evidence="2 3" key="1">
    <citation type="submission" date="2016-04" db="EMBL/GenBank/DDBJ databases">
        <title>A degradative enzymes factory behind the ericoid mycorrhizal symbiosis.</title>
        <authorList>
            <consortium name="DOE Joint Genome Institute"/>
            <person name="Martino E."/>
            <person name="Morin E."/>
            <person name="Grelet G."/>
            <person name="Kuo A."/>
            <person name="Kohler A."/>
            <person name="Daghino S."/>
            <person name="Barry K."/>
            <person name="Choi C."/>
            <person name="Cichocki N."/>
            <person name="Clum A."/>
            <person name="Copeland A."/>
            <person name="Hainaut M."/>
            <person name="Haridas S."/>
            <person name="Labutti K."/>
            <person name="Lindquist E."/>
            <person name="Lipzen A."/>
            <person name="Khouja H.-R."/>
            <person name="Murat C."/>
            <person name="Ohm R."/>
            <person name="Olson A."/>
            <person name="Spatafora J."/>
            <person name="Veneault-Fourrey C."/>
            <person name="Henrissat B."/>
            <person name="Grigoriev I."/>
            <person name="Martin F."/>
            <person name="Perotto S."/>
        </authorList>
    </citation>
    <scope>NUCLEOTIDE SEQUENCE [LARGE SCALE GENOMIC DNA]</scope>
    <source>
        <strain evidence="2 3">E</strain>
    </source>
</reference>
<accession>A0A2J6T9K2</accession>
<dbReference type="GeneID" id="36594948"/>
<dbReference type="Proteomes" id="UP000235371">
    <property type="component" value="Unassembled WGS sequence"/>
</dbReference>
<dbReference type="AlphaFoldDB" id="A0A2J6T9K2"/>
<feature type="region of interest" description="Disordered" evidence="1">
    <location>
        <begin position="126"/>
        <end position="155"/>
    </location>
</feature>
<feature type="compositionally biased region" description="Acidic residues" evidence="1">
    <location>
        <begin position="59"/>
        <end position="82"/>
    </location>
</feature>
<proteinExistence type="predicted"/>
<feature type="compositionally biased region" description="Basic and acidic residues" evidence="1">
    <location>
        <begin position="89"/>
        <end position="109"/>
    </location>
</feature>
<gene>
    <name evidence="2" type="ORF">K444DRAFT_663736</name>
</gene>
<dbReference type="RefSeq" id="XP_024736604.1">
    <property type="nucleotide sequence ID" value="XM_024886871.1"/>
</dbReference>